<evidence type="ECO:0000256" key="1">
    <source>
        <dbReference type="ARBA" id="ARBA00004325"/>
    </source>
</evidence>
<gene>
    <name evidence="9" type="ORF">FNK824_LOCUS6414</name>
    <name evidence="8" type="ORF">SEV965_LOCUS21967</name>
</gene>
<evidence type="ECO:0000313" key="8">
    <source>
        <dbReference type="EMBL" id="CAF1216824.1"/>
    </source>
</evidence>
<keyword evidence="4" id="KW-1133">Transmembrane helix</keyword>
<evidence type="ECO:0000256" key="4">
    <source>
        <dbReference type="ARBA" id="ARBA00022989"/>
    </source>
</evidence>
<keyword evidence="5 7" id="KW-0496">Mitochondrion</keyword>
<evidence type="ECO:0000256" key="5">
    <source>
        <dbReference type="ARBA" id="ARBA00023128"/>
    </source>
</evidence>
<sequence length="377" mass="43772">MPPSSENNTEPTQNSRIVRVRDLSIYYDVKNDDTYRYVTQTNDDDQLKTNKNNKWLYPVVSQIRQSVQQTWNDNKELRSRIARGIETGEAHAKTTIDYIRDDQTFLPKVGVVTIAGLGGLLLGHKGGPIRKTFYSSVAALVALSACYPKQSANLLDQVYIRITDQTKNLFNKETKSNIPSMLVNKDRILHTTKKNNESIVTVKGDYGQGTPADQHLYTTRVIRSSIDDPILDRLCTDVLPRIHYNVKHLILEPIPVERILLAGNYPNLTSLTLFNFRHDIISSYFIEESIFQHILKHKITELILDNKNIEISWEDYSTFDDLPNLKCFSLICYRSTNTYDTQVIPLLRRMSYLEKLTLYIRPDYRTTYIRVFYKYRN</sequence>
<comment type="caution">
    <text evidence="8">The sequence shown here is derived from an EMBL/GenBank/DDBJ whole genome shotgun (WGS) entry which is preliminary data.</text>
</comment>
<dbReference type="GO" id="GO:0042407">
    <property type="term" value="P:cristae formation"/>
    <property type="evidence" value="ECO:0007669"/>
    <property type="project" value="InterPro"/>
</dbReference>
<proteinExistence type="inferred from homology"/>
<dbReference type="Pfam" id="PF09769">
    <property type="entry name" value="ApoO"/>
    <property type="match status" value="1"/>
</dbReference>
<evidence type="ECO:0000313" key="10">
    <source>
        <dbReference type="Proteomes" id="UP000663889"/>
    </source>
</evidence>
<reference evidence="8" key="1">
    <citation type="submission" date="2021-02" db="EMBL/GenBank/DDBJ databases">
        <authorList>
            <person name="Nowell W R."/>
        </authorList>
    </citation>
    <scope>NUCLEOTIDE SEQUENCE</scope>
</reference>
<dbReference type="InterPro" id="IPR019166">
    <property type="entry name" value="MIC26/MIC27"/>
</dbReference>
<dbReference type="InterPro" id="IPR033182">
    <property type="entry name" value="MIC26/MIC27_animal"/>
</dbReference>
<dbReference type="EMBL" id="CAJOBE010000555">
    <property type="protein sequence ID" value="CAF3658623.1"/>
    <property type="molecule type" value="Genomic_DNA"/>
</dbReference>
<keyword evidence="6" id="KW-0472">Membrane</keyword>
<comment type="similarity">
    <text evidence="2">Belongs to the apolipoprotein O/MICOS complex subunit Mic27 family.</text>
</comment>
<dbReference type="Proteomes" id="UP000663889">
    <property type="component" value="Unassembled WGS sequence"/>
</dbReference>
<dbReference type="GO" id="GO:0061617">
    <property type="term" value="C:MICOS complex"/>
    <property type="evidence" value="ECO:0007669"/>
    <property type="project" value="UniProtKB-UniRule"/>
</dbReference>
<organism evidence="8 10">
    <name type="scientific">Rotaria sordida</name>
    <dbReference type="NCBI Taxonomy" id="392033"/>
    <lineage>
        <taxon>Eukaryota</taxon>
        <taxon>Metazoa</taxon>
        <taxon>Spiralia</taxon>
        <taxon>Gnathifera</taxon>
        <taxon>Rotifera</taxon>
        <taxon>Eurotatoria</taxon>
        <taxon>Bdelloidea</taxon>
        <taxon>Philodinida</taxon>
        <taxon>Philodinidae</taxon>
        <taxon>Rotaria</taxon>
    </lineage>
</organism>
<comment type="subunit">
    <text evidence="7">Component of the mitochondrial contact site and cristae organizing system (MICOS) complex.</text>
</comment>
<comment type="subcellular location">
    <subcellularLocation>
        <location evidence="7">Mitochondrion inner membrane</location>
    </subcellularLocation>
    <subcellularLocation>
        <location evidence="1">Mitochondrion membrane</location>
    </subcellularLocation>
</comment>
<dbReference type="PANTHER" id="PTHR14564">
    <property type="entry name" value="MICOS COMPLEX SUBUNIT MIC26 / MIC27 FAMILY MEMBER"/>
    <property type="match status" value="1"/>
</dbReference>
<dbReference type="EMBL" id="CAJNOU010001523">
    <property type="protein sequence ID" value="CAF1216824.1"/>
    <property type="molecule type" value="Genomic_DNA"/>
</dbReference>
<evidence type="ECO:0000313" key="9">
    <source>
        <dbReference type="EMBL" id="CAF3658623.1"/>
    </source>
</evidence>
<evidence type="ECO:0000256" key="6">
    <source>
        <dbReference type="ARBA" id="ARBA00023136"/>
    </source>
</evidence>
<accession>A0A814XKZ9</accession>
<keyword evidence="3" id="KW-0812">Transmembrane</keyword>
<name>A0A814XKZ9_9BILA</name>
<dbReference type="Proteomes" id="UP000663874">
    <property type="component" value="Unassembled WGS sequence"/>
</dbReference>
<evidence type="ECO:0000256" key="2">
    <source>
        <dbReference type="ARBA" id="ARBA00010904"/>
    </source>
</evidence>
<protein>
    <recommendedName>
        <fullName evidence="7">MICOS complex subunit</fullName>
    </recommendedName>
</protein>
<evidence type="ECO:0000256" key="3">
    <source>
        <dbReference type="ARBA" id="ARBA00022692"/>
    </source>
</evidence>
<dbReference type="AlphaFoldDB" id="A0A814XKZ9"/>
<comment type="function">
    <text evidence="7">Component of the MICOS complex, a large protein complex of the mitochondrial inner membrane that plays crucial roles in the maintenance of crista junctions, inner membrane architecture, and formation of contact sites to the outer membrane.</text>
</comment>
<evidence type="ECO:0000256" key="7">
    <source>
        <dbReference type="RuleBase" id="RU363021"/>
    </source>
</evidence>
<keyword evidence="7" id="KW-0999">Mitochondrion inner membrane</keyword>